<feature type="domain" description="B12-binding" evidence="28">
    <location>
        <begin position="751"/>
        <end position="886"/>
    </location>
</feature>
<dbReference type="HOGENOM" id="CLU_004914_2_0_10"/>
<dbReference type="STRING" id="929556.Solca_3209"/>
<dbReference type="CDD" id="cd00740">
    <property type="entry name" value="MeTr"/>
    <property type="match status" value="1"/>
</dbReference>
<dbReference type="OrthoDB" id="9803687at2"/>
<dbReference type="InterPro" id="IPR004223">
    <property type="entry name" value="VitB12-dep_Met_synth_activ_dom"/>
</dbReference>
<dbReference type="Gene3D" id="3.10.196.10">
    <property type="entry name" value="Vitamin B12-dependent methionine synthase, activation domain"/>
    <property type="match status" value="1"/>
</dbReference>
<comment type="cofactor">
    <cofactor evidence="3 21 22">
        <name>methylcob(III)alamin</name>
        <dbReference type="ChEBI" id="CHEBI:28115"/>
    </cofactor>
</comment>
<dbReference type="GO" id="GO:0008705">
    <property type="term" value="F:methionine synthase activity"/>
    <property type="evidence" value="ECO:0007669"/>
    <property type="project" value="UniProtKB-UniRule"/>
</dbReference>
<dbReference type="PROSITE" id="PS50972">
    <property type="entry name" value="PTERIN_BINDING"/>
    <property type="match status" value="1"/>
</dbReference>
<evidence type="ECO:0000313" key="30">
    <source>
        <dbReference type="EMBL" id="AFD08220.1"/>
    </source>
</evidence>
<dbReference type="Gene3D" id="1.10.288.10">
    <property type="entry name" value="Cobalamin-dependent Methionine Synthase, domain 2"/>
    <property type="match status" value="1"/>
</dbReference>
<dbReference type="SUPFAM" id="SSF56507">
    <property type="entry name" value="Methionine synthase activation domain-like"/>
    <property type="match status" value="1"/>
</dbReference>
<evidence type="ECO:0000256" key="22">
    <source>
        <dbReference type="PIRSR" id="PIRSR000381-1"/>
    </source>
</evidence>
<dbReference type="SMART" id="SM01018">
    <property type="entry name" value="B12-binding_2"/>
    <property type="match status" value="1"/>
</dbReference>
<dbReference type="eggNOG" id="COG1410">
    <property type="taxonomic scope" value="Bacteria"/>
</dbReference>
<feature type="domain" description="AdoMet activation" evidence="27">
    <location>
        <begin position="901"/>
        <end position="1231"/>
    </location>
</feature>
<dbReference type="Gene3D" id="1.10.1240.10">
    <property type="entry name" value="Methionine synthase domain"/>
    <property type="match status" value="1"/>
</dbReference>
<feature type="binding site" evidence="23">
    <location>
        <begin position="761"/>
        <end position="765"/>
    </location>
    <ligand>
        <name>methylcob(III)alamin</name>
        <dbReference type="ChEBI" id="CHEBI:28115"/>
    </ligand>
</feature>
<dbReference type="FunFam" id="3.40.50.280:FF:000001">
    <property type="entry name" value="Methionine synthase"/>
    <property type="match status" value="1"/>
</dbReference>
<feature type="binding site" evidence="22 24">
    <location>
        <position position="306"/>
    </location>
    <ligand>
        <name>Zn(2+)</name>
        <dbReference type="ChEBI" id="CHEBI:29105"/>
    </ligand>
</feature>
<feature type="binding site" evidence="23">
    <location>
        <begin position="1196"/>
        <end position="1197"/>
    </location>
    <ligand>
        <name>S-adenosyl-L-methionine</name>
        <dbReference type="ChEBI" id="CHEBI:59789"/>
    </ligand>
</feature>
<feature type="domain" description="Hcy-binding" evidence="25">
    <location>
        <begin position="1"/>
        <end position="320"/>
    </location>
</feature>
<dbReference type="PIRSF" id="PIRSF000381">
    <property type="entry name" value="MetH"/>
    <property type="match status" value="1"/>
</dbReference>
<dbReference type="AlphaFoldDB" id="H8KWP1"/>
<organism evidence="30 31">
    <name type="scientific">Solitalea canadensis (strain ATCC 29591 / DSM 3403 / JCM 21819 / LMG 8368 / NBRC 15130 / NCIMB 12057 / USAM 9D)</name>
    <name type="common">Flexibacter canadensis</name>
    <dbReference type="NCBI Taxonomy" id="929556"/>
    <lineage>
        <taxon>Bacteria</taxon>
        <taxon>Pseudomonadati</taxon>
        <taxon>Bacteroidota</taxon>
        <taxon>Sphingobacteriia</taxon>
        <taxon>Sphingobacteriales</taxon>
        <taxon>Sphingobacteriaceae</taxon>
        <taxon>Solitalea</taxon>
    </lineage>
</organism>
<dbReference type="CDD" id="cd02069">
    <property type="entry name" value="methionine_synthase_B12_BD"/>
    <property type="match status" value="1"/>
</dbReference>
<dbReference type="InterPro" id="IPR037010">
    <property type="entry name" value="VitB12-dep_Met_synth_activ_sf"/>
</dbReference>
<reference evidence="30" key="1">
    <citation type="submission" date="2012-02" db="EMBL/GenBank/DDBJ databases">
        <title>The complete genome of Solitalea canadensis DSM 3403.</title>
        <authorList>
            <consortium name="US DOE Joint Genome Institute (JGI-PGF)"/>
            <person name="Lucas S."/>
            <person name="Copeland A."/>
            <person name="Lapidus A."/>
            <person name="Glavina del Rio T."/>
            <person name="Dalin E."/>
            <person name="Tice H."/>
            <person name="Bruce D."/>
            <person name="Goodwin L."/>
            <person name="Pitluck S."/>
            <person name="Peters L."/>
            <person name="Ovchinnikova G."/>
            <person name="Lu M."/>
            <person name="Kyrpides N."/>
            <person name="Mavromatis K."/>
            <person name="Ivanova N."/>
            <person name="Brettin T."/>
            <person name="Detter J.C."/>
            <person name="Han C."/>
            <person name="Larimer F."/>
            <person name="Land M."/>
            <person name="Hauser L."/>
            <person name="Markowitz V."/>
            <person name="Cheng J.-F."/>
            <person name="Hugenholtz P."/>
            <person name="Woyke T."/>
            <person name="Wu D."/>
            <person name="Spring S."/>
            <person name="Schroeder M."/>
            <person name="Kopitz M."/>
            <person name="Brambilla E."/>
            <person name="Klenk H.-P."/>
            <person name="Eisen J.A."/>
        </authorList>
    </citation>
    <scope>NUCLEOTIDE SEQUENCE</scope>
    <source>
        <strain evidence="30">DSM 3403</strain>
    </source>
</reference>
<feature type="binding site" description="axial binding residue" evidence="22">
    <location>
        <position position="764"/>
    </location>
    <ligand>
        <name>methylcob(III)alamin</name>
        <dbReference type="ChEBI" id="CHEBI:28115"/>
    </ligand>
    <ligandPart>
        <name>Co</name>
        <dbReference type="ChEBI" id="CHEBI:27638"/>
    </ligandPart>
</feature>
<dbReference type="GO" id="GO:0050667">
    <property type="term" value="P:homocysteine metabolic process"/>
    <property type="evidence" value="ECO:0007669"/>
    <property type="project" value="TreeGrafter"/>
</dbReference>
<dbReference type="Gene3D" id="3.20.20.20">
    <property type="entry name" value="Dihydropteroate synthase-like"/>
    <property type="match status" value="1"/>
</dbReference>
<comment type="catalytic activity">
    <reaction evidence="1 21">
        <text>(6S)-5-methyl-5,6,7,8-tetrahydrofolate + L-homocysteine = (6S)-5,6,7,8-tetrahydrofolate + L-methionine</text>
        <dbReference type="Rhea" id="RHEA:11172"/>
        <dbReference type="ChEBI" id="CHEBI:18608"/>
        <dbReference type="ChEBI" id="CHEBI:57453"/>
        <dbReference type="ChEBI" id="CHEBI:57844"/>
        <dbReference type="ChEBI" id="CHEBI:58199"/>
        <dbReference type="EC" id="2.1.1.13"/>
    </reaction>
</comment>
<evidence type="ECO:0000256" key="10">
    <source>
        <dbReference type="ARBA" id="ARBA00022628"/>
    </source>
</evidence>
<dbReference type="Proteomes" id="UP000007590">
    <property type="component" value="Chromosome"/>
</dbReference>
<dbReference type="RefSeq" id="WP_014681444.1">
    <property type="nucleotide sequence ID" value="NC_017770.1"/>
</dbReference>
<evidence type="ECO:0000256" key="20">
    <source>
        <dbReference type="NCBIfam" id="TIGR02082"/>
    </source>
</evidence>
<dbReference type="NCBIfam" id="TIGR02082">
    <property type="entry name" value="metH"/>
    <property type="match status" value="1"/>
</dbReference>
<keyword evidence="9 21" id="KW-0028">Amino-acid biosynthesis</keyword>
<keyword evidence="16 21" id="KW-0486">Methionine biosynthesis</keyword>
<comment type="function">
    <text evidence="18 21">Catalyzes the transfer of a methyl group from methyl-cobalamin to homocysteine, yielding enzyme-bound cob(I)alamin and methionine. Subsequently, remethylates the cofactor using methyltetrahydrofolate.</text>
</comment>
<dbReference type="InterPro" id="IPR006158">
    <property type="entry name" value="Cobalamin-bd"/>
</dbReference>
<feature type="binding site" evidence="22 24">
    <location>
        <position position="242"/>
    </location>
    <ligand>
        <name>Zn(2+)</name>
        <dbReference type="ChEBI" id="CHEBI:29105"/>
    </ligand>
</feature>
<feature type="binding site" evidence="23">
    <location>
        <position position="865"/>
    </location>
    <ligand>
        <name>methylcob(III)alamin</name>
        <dbReference type="ChEBI" id="CHEBI:28115"/>
    </ligand>
</feature>
<evidence type="ECO:0000256" key="12">
    <source>
        <dbReference type="ARBA" id="ARBA00022691"/>
    </source>
</evidence>
<dbReference type="InterPro" id="IPR003759">
    <property type="entry name" value="Cbl-bd_cap"/>
</dbReference>
<feature type="binding site" evidence="23">
    <location>
        <position position="813"/>
    </location>
    <ligand>
        <name>methylcob(III)alamin</name>
        <dbReference type="ChEBI" id="CHEBI:28115"/>
    </ligand>
</feature>
<evidence type="ECO:0000259" key="27">
    <source>
        <dbReference type="PROSITE" id="PS50974"/>
    </source>
</evidence>
<sequence>MDIRNILTKRILVLDGAMGTMIQRYKLQEDDFRGKRFKDHPTDLKGNNDLLSITRPDVIKAIHREYLEAGADIIETNTFSGTTIAMADYQMEHLAYELNYESAKIAKEVTAEFNAKYPEKPRFVAGAIGPTNRTASLSPDVNDPGFRAITFDQLVEAYTEQVHGLVSGGADIILVETIFDTLNAKAALFAIDQYFEVNKIKLPIMVSGTITDASGRTLSGQTAEAFLISLSNFDLLSIGFNCALGAKDMRPYLEEISEKAPFFVGAYPNAGLPNQFGEYDETPDQMLDQIRDFLKSGFINIVGGCCGTTPDHIRAIADEVAKYAPRKKAEPQPFLRLSGLEPIVITPETNFVNVGERTNITGSPKFSKLILSGDYEGALAVARQQVEGGAQVIDVNMDEGMLDSEAAMVKFLNLIASEPDIAKLPIMIDSSKWSVIEAGLKCLQGKGIVNSISLKEGEEKFKEHARKIKRYGAATVVMAFDEKGQADTYERRIEICERSYKLLVNEIGFAPQDIIFDPNILTVATGLDEHNNYAVDFIETARWIKQNLPLAKVSGGVSNISFSFRGNNTVREAMHSAFLYHAIKAGLDMGIVNAGMLEVYEEIPKDLLVLVEDVLLNRKPDATEHLVAFAETVKAKGKTIVKDEEWRKEGVEKRLSHSLVKGIIEYLEEDVEEARQKYDRPLQVIEGPLMDGMNVVGDLFGSGKMFLPQVVKSARVMKKAVAYLLPFIEAEKEKLAHADPSSVIEGGREGAGKILLATVKGDVHDIGKNIVGVVLACNNYQIIDLGVMVSCQQILETARKENVDIIGLSGLITPSLDEMVHVAKEMEREGFNIPLLIGGATTSRVHTAVKISPNYNGPVVHVLDASRSVPVAGNLLNDQKDNFMAGITKEYDQLRDFHLNKKSTKTFVSIEEARNRRLKLNWESYQPVKPSFTGAKVLDNYDLAELAEYIDWTPFFHTWELYGSYPKIFNDEVVGTEAKKLFADAQVLLKRIVDEKLLTARAVIGFWPANSVGHDDIELYTDDSRSEKLTTIHTLRQQLEKAQNIPYFALADFIAPKETGITDYWGGFAVTTGIGLDKLVEEFESQHDDYNSIMAKALADRLAEAFAERMHERVRKEYWGYVADEHFSNEELIEERYKGIRPAPGYPACPDHTEKTTLFEILDAEANTGIFLTESLAMYPTAAVSGFYFSHPESKYFGLGKIQKDQVEDYATRKKMTVAEVERWMAPNLAY</sequence>
<keyword evidence="13 21" id="KW-0479">Metal-binding</keyword>
<evidence type="ECO:0000256" key="7">
    <source>
        <dbReference type="ARBA" id="ARBA00013998"/>
    </source>
</evidence>
<dbReference type="NCBIfam" id="NF007024">
    <property type="entry name" value="PRK09490.1"/>
    <property type="match status" value="1"/>
</dbReference>
<evidence type="ECO:0000256" key="19">
    <source>
        <dbReference type="ARBA" id="ARBA00031040"/>
    </source>
</evidence>
<keyword evidence="11 21" id="KW-0808">Transferase</keyword>
<feature type="domain" description="Pterin-binding" evidence="26">
    <location>
        <begin position="351"/>
        <end position="611"/>
    </location>
</feature>
<dbReference type="GO" id="GO:0005829">
    <property type="term" value="C:cytosol"/>
    <property type="evidence" value="ECO:0007669"/>
    <property type="project" value="TreeGrafter"/>
</dbReference>
<dbReference type="InterPro" id="IPR003726">
    <property type="entry name" value="HCY_dom"/>
</dbReference>
<feature type="domain" description="B12-binding N-terminal" evidence="29">
    <location>
        <begin position="642"/>
        <end position="736"/>
    </location>
</feature>
<proteinExistence type="inferred from homology"/>
<evidence type="ECO:0000259" key="28">
    <source>
        <dbReference type="PROSITE" id="PS51332"/>
    </source>
</evidence>
<dbReference type="InterPro" id="IPR000489">
    <property type="entry name" value="Pterin-binding_dom"/>
</dbReference>
<dbReference type="PANTHER" id="PTHR45833">
    <property type="entry name" value="METHIONINE SYNTHASE"/>
    <property type="match status" value="1"/>
</dbReference>
<dbReference type="PROSITE" id="PS51332">
    <property type="entry name" value="B12_BINDING"/>
    <property type="match status" value="1"/>
</dbReference>
<evidence type="ECO:0000256" key="2">
    <source>
        <dbReference type="ARBA" id="ARBA00001947"/>
    </source>
</evidence>
<keyword evidence="8 21" id="KW-0489">Methyltransferase</keyword>
<dbReference type="InterPro" id="IPR050554">
    <property type="entry name" value="Met_Synthase/Corrinoid"/>
</dbReference>
<dbReference type="FunFam" id="3.20.20.20:FF:000002">
    <property type="entry name" value="Methionine synthase"/>
    <property type="match status" value="1"/>
</dbReference>
<evidence type="ECO:0000256" key="23">
    <source>
        <dbReference type="PIRSR" id="PIRSR000381-2"/>
    </source>
</evidence>
<accession>H8KWP1</accession>
<evidence type="ECO:0000256" key="3">
    <source>
        <dbReference type="ARBA" id="ARBA00001956"/>
    </source>
</evidence>
<dbReference type="GO" id="GO:0008270">
    <property type="term" value="F:zinc ion binding"/>
    <property type="evidence" value="ECO:0007669"/>
    <property type="project" value="UniProtKB-UniRule"/>
</dbReference>
<dbReference type="EMBL" id="CP003349">
    <property type="protein sequence ID" value="AFD08220.1"/>
    <property type="molecule type" value="Genomic_DNA"/>
</dbReference>
<evidence type="ECO:0000256" key="18">
    <source>
        <dbReference type="ARBA" id="ARBA00025552"/>
    </source>
</evidence>
<evidence type="ECO:0000256" key="13">
    <source>
        <dbReference type="ARBA" id="ARBA00022723"/>
    </source>
</evidence>
<feature type="binding site" evidence="23">
    <location>
        <position position="951"/>
    </location>
    <ligand>
        <name>S-adenosyl-L-methionine</name>
        <dbReference type="ChEBI" id="CHEBI:59789"/>
    </ligand>
</feature>
<dbReference type="InterPro" id="IPR036594">
    <property type="entry name" value="Meth_synthase_dom"/>
</dbReference>
<feature type="binding site" evidence="23">
    <location>
        <position position="686"/>
    </location>
    <ligand>
        <name>methylcob(III)alamin</name>
        <dbReference type="ChEBI" id="CHEBI:28115"/>
    </ligand>
</feature>
<comment type="cofactor">
    <cofactor evidence="2 21 24">
        <name>Zn(2+)</name>
        <dbReference type="ChEBI" id="CHEBI:29105"/>
    </cofactor>
</comment>
<dbReference type="SUPFAM" id="SSF51717">
    <property type="entry name" value="Dihydropteroate synthetase-like"/>
    <property type="match status" value="1"/>
</dbReference>
<gene>
    <name evidence="30" type="ordered locus">Solca_3209</name>
</gene>
<dbReference type="InterPro" id="IPR011005">
    <property type="entry name" value="Dihydropteroate_synth-like_sf"/>
</dbReference>
<evidence type="ECO:0000256" key="5">
    <source>
        <dbReference type="ARBA" id="ARBA00010398"/>
    </source>
</evidence>
<dbReference type="InterPro" id="IPR011822">
    <property type="entry name" value="MetH"/>
</dbReference>
<evidence type="ECO:0000256" key="24">
    <source>
        <dbReference type="PROSITE-ProRule" id="PRU00333"/>
    </source>
</evidence>
<evidence type="ECO:0000259" key="26">
    <source>
        <dbReference type="PROSITE" id="PS50972"/>
    </source>
</evidence>
<dbReference type="GO" id="GO:0031419">
    <property type="term" value="F:cobalamin binding"/>
    <property type="evidence" value="ECO:0007669"/>
    <property type="project" value="UniProtKB-UniRule"/>
</dbReference>
<dbReference type="InterPro" id="IPR036724">
    <property type="entry name" value="Cobalamin-bd_sf"/>
</dbReference>
<feature type="binding site" evidence="23">
    <location>
        <position position="1141"/>
    </location>
    <ligand>
        <name>S-adenosyl-L-methionine</name>
        <dbReference type="ChEBI" id="CHEBI:59789"/>
    </ligand>
</feature>
<evidence type="ECO:0000256" key="4">
    <source>
        <dbReference type="ARBA" id="ARBA00005178"/>
    </source>
</evidence>
<evidence type="ECO:0000259" key="25">
    <source>
        <dbReference type="PROSITE" id="PS50970"/>
    </source>
</evidence>
<keyword evidence="10 21" id="KW-0846">Cobalamin</keyword>
<name>H8KWP1_SOLCM</name>
<dbReference type="Pfam" id="PF02607">
    <property type="entry name" value="B12-binding_2"/>
    <property type="match status" value="1"/>
</dbReference>
<evidence type="ECO:0000256" key="6">
    <source>
        <dbReference type="ARBA" id="ARBA00012032"/>
    </source>
</evidence>
<dbReference type="PANTHER" id="PTHR45833:SF1">
    <property type="entry name" value="METHIONINE SYNTHASE"/>
    <property type="match status" value="1"/>
</dbReference>
<keyword evidence="12 21" id="KW-0949">S-adenosyl-L-methionine</keyword>
<feature type="binding site" evidence="22 24">
    <location>
        <position position="305"/>
    </location>
    <ligand>
        <name>Zn(2+)</name>
        <dbReference type="ChEBI" id="CHEBI:29105"/>
    </ligand>
</feature>
<keyword evidence="31" id="KW-1185">Reference proteome</keyword>
<dbReference type="FunFam" id="1.10.1240.10:FF:000001">
    <property type="entry name" value="Methionine synthase"/>
    <property type="match status" value="1"/>
</dbReference>
<dbReference type="Pfam" id="PF02574">
    <property type="entry name" value="S-methyl_trans"/>
    <property type="match status" value="1"/>
</dbReference>
<dbReference type="SUPFAM" id="SSF52242">
    <property type="entry name" value="Cobalamin (vitamin B12)-binding domain"/>
    <property type="match status" value="1"/>
</dbReference>
<keyword evidence="17 21" id="KW-0170">Cobalt</keyword>
<comment type="domain">
    <text evidence="21">Modular enzyme with four functionally distinct domains. The isolated Hcy-binding domain catalyzes methyl transfer from free methylcobalamin to homocysteine. The Hcy-binding domain in association with the pterin-binding domain catalyzes the methylation of cob(I)alamin by methyltetrahydrofolate and the methylation of homocysteine. The B12-binding domain binds the cofactor. The AdoMet activation domain binds S-adenosyl-L-methionine. Under aerobic conditions cob(I)alamin can be converted to inactive cob(II)alamin. Reductive methylation by S-adenosyl-L-methionine and flavodoxin regenerates methylcobalamin.</text>
</comment>
<dbReference type="SUPFAM" id="SSF47644">
    <property type="entry name" value="Methionine synthase domain"/>
    <property type="match status" value="1"/>
</dbReference>
<evidence type="ECO:0000256" key="16">
    <source>
        <dbReference type="ARBA" id="ARBA00023167"/>
    </source>
</evidence>
<comment type="similarity">
    <text evidence="5">Belongs to the vitamin-B12 dependent methionine synthase family.</text>
</comment>
<dbReference type="eggNOG" id="COG0646">
    <property type="taxonomic scope" value="Bacteria"/>
</dbReference>
<evidence type="ECO:0000256" key="9">
    <source>
        <dbReference type="ARBA" id="ARBA00022605"/>
    </source>
</evidence>
<evidence type="ECO:0000256" key="11">
    <source>
        <dbReference type="ARBA" id="ARBA00022679"/>
    </source>
</evidence>
<evidence type="ECO:0000259" key="29">
    <source>
        <dbReference type="PROSITE" id="PS51337"/>
    </source>
</evidence>
<dbReference type="KEGG" id="scn:Solca_3209"/>
<dbReference type="PROSITE" id="PS50974">
    <property type="entry name" value="ADOMET_ACTIVATION"/>
    <property type="match status" value="1"/>
</dbReference>
<evidence type="ECO:0000256" key="8">
    <source>
        <dbReference type="ARBA" id="ARBA00022603"/>
    </source>
</evidence>
<dbReference type="UniPathway" id="UPA00051">
    <property type="reaction ID" value="UER00081"/>
</dbReference>
<dbReference type="InterPro" id="IPR036589">
    <property type="entry name" value="HCY_dom_sf"/>
</dbReference>
<dbReference type="Pfam" id="PF02310">
    <property type="entry name" value="B12-binding"/>
    <property type="match status" value="1"/>
</dbReference>
<evidence type="ECO:0000256" key="17">
    <source>
        <dbReference type="ARBA" id="ARBA00023285"/>
    </source>
</evidence>
<dbReference type="InterPro" id="IPR033706">
    <property type="entry name" value="Met_synthase_B12-bd"/>
</dbReference>
<dbReference type="Gene3D" id="3.40.50.280">
    <property type="entry name" value="Cobalamin-binding domain"/>
    <property type="match status" value="1"/>
</dbReference>
<evidence type="ECO:0000313" key="31">
    <source>
        <dbReference type="Proteomes" id="UP000007590"/>
    </source>
</evidence>
<dbReference type="Pfam" id="PF02965">
    <property type="entry name" value="Met_synt_B12"/>
    <property type="match status" value="1"/>
</dbReference>
<evidence type="ECO:0000256" key="15">
    <source>
        <dbReference type="ARBA" id="ARBA00022833"/>
    </source>
</evidence>
<feature type="binding site" evidence="23">
    <location>
        <position position="809"/>
    </location>
    <ligand>
        <name>methylcob(III)alamin</name>
        <dbReference type="ChEBI" id="CHEBI:28115"/>
    </ligand>
</feature>
<dbReference type="FunFam" id="3.20.20.330:FF:000001">
    <property type="entry name" value="Methionine synthase"/>
    <property type="match status" value="1"/>
</dbReference>
<protein>
    <recommendedName>
        <fullName evidence="7 20">Methionine synthase</fullName>
        <ecNumber evidence="6 20">2.1.1.13</ecNumber>
    </recommendedName>
    <alternativeName>
        <fullName evidence="19 21">5-methyltetrahydrofolate--homocysteine methyltransferase</fullName>
    </alternativeName>
</protein>
<keyword evidence="14" id="KW-0677">Repeat</keyword>
<comment type="pathway">
    <text evidence="4 21">Amino-acid biosynthesis; L-methionine biosynthesis via de novo pathway; L-methionine from L-homocysteine (MetH route): step 1/1.</text>
</comment>
<evidence type="ECO:0000256" key="1">
    <source>
        <dbReference type="ARBA" id="ARBA00001700"/>
    </source>
</evidence>
<dbReference type="SUPFAM" id="SSF82282">
    <property type="entry name" value="Homocysteine S-methyltransferase"/>
    <property type="match status" value="1"/>
</dbReference>
<keyword evidence="15 21" id="KW-0862">Zinc</keyword>
<dbReference type="PROSITE" id="PS50970">
    <property type="entry name" value="HCY"/>
    <property type="match status" value="1"/>
</dbReference>
<dbReference type="Gene3D" id="3.20.20.330">
    <property type="entry name" value="Homocysteine-binding-like domain"/>
    <property type="match status" value="1"/>
</dbReference>
<evidence type="ECO:0000256" key="14">
    <source>
        <dbReference type="ARBA" id="ARBA00022737"/>
    </source>
</evidence>
<dbReference type="GO" id="GO:0046653">
    <property type="term" value="P:tetrahydrofolate metabolic process"/>
    <property type="evidence" value="ECO:0007669"/>
    <property type="project" value="TreeGrafter"/>
</dbReference>
<dbReference type="PROSITE" id="PS51337">
    <property type="entry name" value="B12_BINDING_NTER"/>
    <property type="match status" value="1"/>
</dbReference>
<dbReference type="GO" id="GO:0032259">
    <property type="term" value="P:methylation"/>
    <property type="evidence" value="ECO:0007669"/>
    <property type="project" value="UniProtKB-KW"/>
</dbReference>
<dbReference type="Pfam" id="PF00809">
    <property type="entry name" value="Pterin_bind"/>
    <property type="match status" value="1"/>
</dbReference>
<dbReference type="EC" id="2.1.1.13" evidence="6 20"/>
<evidence type="ECO:0000256" key="21">
    <source>
        <dbReference type="PIRNR" id="PIRNR000381"/>
    </source>
</evidence>